<dbReference type="InterPro" id="IPR036047">
    <property type="entry name" value="F-box-like_dom_sf"/>
</dbReference>
<dbReference type="KEGG" id="vg:18266386"/>
<evidence type="ECO:0000313" key="2">
    <source>
        <dbReference type="EMBL" id="AHH01925.1"/>
    </source>
</evidence>
<dbReference type="SUPFAM" id="SSF81383">
    <property type="entry name" value="F-box domain"/>
    <property type="match status" value="1"/>
</dbReference>
<evidence type="ECO:0000259" key="1">
    <source>
        <dbReference type="PROSITE" id="PS50181"/>
    </source>
</evidence>
<dbReference type="InterPro" id="IPR001810">
    <property type="entry name" value="F-box_dom"/>
</dbReference>
<dbReference type="Proteomes" id="UP000202176">
    <property type="component" value="Segment"/>
</dbReference>
<dbReference type="RefSeq" id="YP_009001260.1">
    <property type="nucleotide sequence ID" value="NC_023423.1"/>
</dbReference>
<reference evidence="2 3" key="1">
    <citation type="journal article" date="2014" name="Proc. Natl. Acad. Sci. U.S.A.">
        <title>Thirty-thousand-year-old distant relative of giant icosahedral DNA viruses with a pandoravirus morphology.</title>
        <authorList>
            <person name="Legendre M."/>
            <person name="Bartoli J."/>
            <person name="Shmakova L."/>
            <person name="Jeudy S."/>
            <person name="Labadie K."/>
            <person name="Adrait A."/>
            <person name="Lescot M."/>
            <person name="Poirot O."/>
            <person name="Bertaux L."/>
            <person name="Bruley C."/>
            <person name="Coute Y."/>
            <person name="Rivkina E."/>
            <person name="Abergel C."/>
            <person name="Claverie J.M."/>
        </authorList>
    </citation>
    <scope>NUCLEOTIDE SEQUENCE [LARGE SCALE GENOMIC DNA]</scope>
    <source>
        <strain evidence="2">P1084-T</strain>
    </source>
</reference>
<dbReference type="Pfam" id="PF00646">
    <property type="entry name" value="F-box"/>
    <property type="match status" value="1"/>
</dbReference>
<evidence type="ECO:0000313" key="3">
    <source>
        <dbReference type="Proteomes" id="UP000202176"/>
    </source>
</evidence>
<feature type="domain" description="F-box" evidence="1">
    <location>
        <begin position="3"/>
        <end position="48"/>
    </location>
</feature>
<organism evidence="2 3">
    <name type="scientific">Pithovirus sibericum</name>
    <dbReference type="NCBI Taxonomy" id="1450746"/>
    <lineage>
        <taxon>Viruses</taxon>
        <taxon>Pithoviruses</taxon>
        <taxon>Orthopithovirinae</taxon>
        <taxon>Alphapithovirus</taxon>
        <taxon>Alphapithovirus sibericum</taxon>
    </lineage>
</organism>
<proteinExistence type="predicted"/>
<dbReference type="EMBL" id="KF740664">
    <property type="protein sequence ID" value="AHH01925.1"/>
    <property type="molecule type" value="Genomic_DNA"/>
</dbReference>
<dbReference type="GeneID" id="18266386"/>
<sequence length="496" mass="56953">MENFSIENLPTEMIFEIMFKMTPRDLLKTCKSSKIFLFICDWDFWANKAHLDFGVSRAYFDLPKSTPEGVGSFAEIPLWSCGSSSVEFSEGRDVFGPGGFRYCQIASRYELLPEFVFSPHNQFGFIEPAACFFQARMGNQTQILPTLLKEIPIERLTEYVNCFFPLSDLMKGIRAGVHFSDNIYFDLEALKEVVSRPLHARICEWVEQSHPGFSFCSQIQDGKISPELESFLQTDLDQEEGKHKKAIRNIIHAIAFLGREDLLPLIRKPLRQILEGDEETADRIFYSALSGGSEELVKEILQVRDLFSNQHGDQNHGSHYHVPAHFGGNLKLIEKVKQNVSPAPWLLCKDYLLSRAYLRNRRPEDYLQILKQMGNIQSVVSDLCSLGDTDILSYLLSTQNYRMGRKTPFRIALRFFSDNIANLLGHLDVVAWMVRVLKTSPSTPGDRTFIPDLIEKVENLRIDIIPGQETICPNRFKFNMAYSQEFFIRKLKELMA</sequence>
<protein>
    <recommendedName>
        <fullName evidence="1">F-box domain-containing protein</fullName>
    </recommendedName>
</protein>
<gene>
    <name evidence="2" type="ORF">pv_358</name>
</gene>
<dbReference type="PROSITE" id="PS50181">
    <property type="entry name" value="FBOX"/>
    <property type="match status" value="1"/>
</dbReference>
<accession>W5SAW3</accession>
<name>W5SAW3_9VIRU</name>
<dbReference type="SMART" id="SM00256">
    <property type="entry name" value="FBOX"/>
    <property type="match status" value="1"/>
</dbReference>
<keyword evidence="3" id="KW-1185">Reference proteome</keyword>